<evidence type="ECO:0000313" key="5">
    <source>
        <dbReference type="Proteomes" id="UP000314986"/>
    </source>
</evidence>
<dbReference type="InterPro" id="IPR032732">
    <property type="entry name" value="SPATA6_N"/>
</dbReference>
<dbReference type="InterPro" id="IPR042769">
    <property type="entry name" value="SPATA6_fam"/>
</dbReference>
<proteinExistence type="inferred from homology"/>
<dbReference type="GeneTree" id="ENSGT00530000063821"/>
<accession>A0A4W3HN33</accession>
<dbReference type="PANTHER" id="PTHR16435:SF6">
    <property type="entry name" value="IP09370P"/>
    <property type="match status" value="1"/>
</dbReference>
<reference evidence="4" key="4">
    <citation type="submission" date="2025-08" db="UniProtKB">
        <authorList>
            <consortium name="Ensembl"/>
        </authorList>
    </citation>
    <scope>IDENTIFICATION</scope>
</reference>
<reference evidence="5" key="1">
    <citation type="journal article" date="2006" name="Science">
        <title>Ancient noncoding elements conserved in the human genome.</title>
        <authorList>
            <person name="Venkatesh B."/>
            <person name="Kirkness E.F."/>
            <person name="Loh Y.H."/>
            <person name="Halpern A.L."/>
            <person name="Lee A.P."/>
            <person name="Johnson J."/>
            <person name="Dandona N."/>
            <person name="Viswanathan L.D."/>
            <person name="Tay A."/>
            <person name="Venter J.C."/>
            <person name="Strausberg R.L."/>
            <person name="Brenner S."/>
        </authorList>
    </citation>
    <scope>NUCLEOTIDE SEQUENCE [LARGE SCALE GENOMIC DNA]</scope>
</reference>
<reference evidence="5" key="3">
    <citation type="journal article" date="2014" name="Nature">
        <title>Elephant shark genome provides unique insights into gnathostome evolution.</title>
        <authorList>
            <consortium name="International Elephant Shark Genome Sequencing Consortium"/>
            <person name="Venkatesh B."/>
            <person name="Lee A.P."/>
            <person name="Ravi V."/>
            <person name="Maurya A.K."/>
            <person name="Lian M.M."/>
            <person name="Swann J.B."/>
            <person name="Ohta Y."/>
            <person name="Flajnik M.F."/>
            <person name="Sutoh Y."/>
            <person name="Kasahara M."/>
            <person name="Hoon S."/>
            <person name="Gangu V."/>
            <person name="Roy S.W."/>
            <person name="Irimia M."/>
            <person name="Korzh V."/>
            <person name="Kondrychyn I."/>
            <person name="Lim Z.W."/>
            <person name="Tay B.H."/>
            <person name="Tohari S."/>
            <person name="Kong K.W."/>
            <person name="Ho S."/>
            <person name="Lorente-Galdos B."/>
            <person name="Quilez J."/>
            <person name="Marques-Bonet T."/>
            <person name="Raney B.J."/>
            <person name="Ingham P.W."/>
            <person name="Tay A."/>
            <person name="Hillier L.W."/>
            <person name="Minx P."/>
            <person name="Boehm T."/>
            <person name="Wilson R.K."/>
            <person name="Brenner S."/>
            <person name="Warren W.C."/>
        </authorList>
    </citation>
    <scope>NUCLEOTIDE SEQUENCE [LARGE SCALE GENOMIC DNA]</scope>
</reference>
<protein>
    <recommendedName>
        <fullName evidence="3">Spermatogenesis-associated protein 6 N-terminal domain-containing protein</fullName>
    </recommendedName>
</protein>
<comment type="similarity">
    <text evidence="1">Belongs to the SPATA6 family.</text>
</comment>
<dbReference type="AlphaFoldDB" id="A0A4W3HN33"/>
<evidence type="ECO:0000313" key="4">
    <source>
        <dbReference type="Ensembl" id="ENSCMIP00000016670.1"/>
    </source>
</evidence>
<feature type="domain" description="Spermatogenesis-associated protein 6 N-terminal" evidence="3">
    <location>
        <begin position="12"/>
        <end position="78"/>
    </location>
</feature>
<dbReference type="GO" id="GO:0007283">
    <property type="term" value="P:spermatogenesis"/>
    <property type="evidence" value="ECO:0007669"/>
    <property type="project" value="InterPro"/>
</dbReference>
<name>A0A4W3HN33_CALMI</name>
<dbReference type="Proteomes" id="UP000314986">
    <property type="component" value="Unassembled WGS sequence"/>
</dbReference>
<reference evidence="4" key="5">
    <citation type="submission" date="2025-09" db="UniProtKB">
        <authorList>
            <consortium name="Ensembl"/>
        </authorList>
    </citation>
    <scope>IDENTIFICATION</scope>
</reference>
<dbReference type="Pfam" id="PF14909">
    <property type="entry name" value="SPATA6"/>
    <property type="match status" value="1"/>
</dbReference>
<reference evidence="5" key="2">
    <citation type="journal article" date="2007" name="PLoS Biol.">
        <title>Survey sequencing and comparative analysis of the elephant shark (Callorhinchus milii) genome.</title>
        <authorList>
            <person name="Venkatesh B."/>
            <person name="Kirkness E.F."/>
            <person name="Loh Y.H."/>
            <person name="Halpern A.L."/>
            <person name="Lee A.P."/>
            <person name="Johnson J."/>
            <person name="Dandona N."/>
            <person name="Viswanathan L.D."/>
            <person name="Tay A."/>
            <person name="Venter J.C."/>
            <person name="Strausberg R.L."/>
            <person name="Brenner S."/>
        </authorList>
    </citation>
    <scope>NUCLEOTIDE SEQUENCE [LARGE SCALE GENOMIC DNA]</scope>
</reference>
<evidence type="ECO:0000256" key="2">
    <source>
        <dbReference type="ARBA" id="ARBA00022553"/>
    </source>
</evidence>
<dbReference type="PANTHER" id="PTHR16435">
    <property type="entry name" value="SPERMATOGENESIS-ASSOCIATED PROTEIN 6 SPATA6"/>
    <property type="match status" value="1"/>
</dbReference>
<dbReference type="STRING" id="7868.ENSCMIP00000016670"/>
<keyword evidence="5" id="KW-1185">Reference proteome</keyword>
<dbReference type="GO" id="GO:0120212">
    <property type="term" value="C:sperm head-tail coupling apparatus"/>
    <property type="evidence" value="ECO:0007669"/>
    <property type="project" value="InterPro"/>
</dbReference>
<dbReference type="InParanoid" id="A0A4W3HN33"/>
<evidence type="ECO:0000256" key="1">
    <source>
        <dbReference type="ARBA" id="ARBA00006215"/>
    </source>
</evidence>
<evidence type="ECO:0000259" key="3">
    <source>
        <dbReference type="Pfam" id="PF14909"/>
    </source>
</evidence>
<organism evidence="4 5">
    <name type="scientific">Callorhinchus milii</name>
    <name type="common">Ghost shark</name>
    <dbReference type="NCBI Taxonomy" id="7868"/>
    <lineage>
        <taxon>Eukaryota</taxon>
        <taxon>Metazoa</taxon>
        <taxon>Chordata</taxon>
        <taxon>Craniata</taxon>
        <taxon>Vertebrata</taxon>
        <taxon>Chondrichthyes</taxon>
        <taxon>Holocephali</taxon>
        <taxon>Chimaeriformes</taxon>
        <taxon>Callorhinchidae</taxon>
        <taxon>Callorhinchus</taxon>
    </lineage>
</organism>
<keyword evidence="2" id="KW-0597">Phosphoprotein</keyword>
<sequence length="93" mass="10917">MHFYSLLQVFGKDIIDPADVAEFLECDIVKFELLHLTPTGDEPLAIYEENTRPFLFPEPKLTPTYPGVDREVLMRRCSQAFVRHYFHLIIVMM</sequence>
<dbReference type="GO" id="GO:0032027">
    <property type="term" value="F:myosin light chain binding"/>
    <property type="evidence" value="ECO:0007669"/>
    <property type="project" value="InterPro"/>
</dbReference>
<dbReference type="Ensembl" id="ENSCMIT00000017002.1">
    <property type="protein sequence ID" value="ENSCMIP00000016670.1"/>
    <property type="gene ID" value="ENSCMIG00000008013.1"/>
</dbReference>